<organism evidence="2 3">
    <name type="scientific">Hymenobacter armeniacus</name>
    <dbReference type="NCBI Taxonomy" id="2771358"/>
    <lineage>
        <taxon>Bacteria</taxon>
        <taxon>Pseudomonadati</taxon>
        <taxon>Bacteroidota</taxon>
        <taxon>Cytophagia</taxon>
        <taxon>Cytophagales</taxon>
        <taxon>Hymenobacteraceae</taxon>
        <taxon>Hymenobacter</taxon>
    </lineage>
</organism>
<reference evidence="2 3" key="1">
    <citation type="submission" date="2020-09" db="EMBL/GenBank/DDBJ databases">
        <authorList>
            <person name="Kim M.K."/>
        </authorList>
    </citation>
    <scope>NUCLEOTIDE SEQUENCE [LARGE SCALE GENOMIC DNA]</scope>
    <source>
        <strain evidence="2 3">BT189</strain>
    </source>
</reference>
<protein>
    <submittedName>
        <fullName evidence="2">Crp/Fnr family transcriptional regulator</fullName>
    </submittedName>
</protein>
<dbReference type="RefSeq" id="WP_190926539.1">
    <property type="nucleotide sequence ID" value="NZ_JACXAC010000005.1"/>
</dbReference>
<dbReference type="Gene3D" id="2.60.120.10">
    <property type="entry name" value="Jelly Rolls"/>
    <property type="match status" value="1"/>
</dbReference>
<gene>
    <name evidence="2" type="ORF">IC234_16035</name>
</gene>
<dbReference type="InterPro" id="IPR000595">
    <property type="entry name" value="cNMP-bd_dom"/>
</dbReference>
<comment type="caution">
    <text evidence="2">The sequence shown here is derived from an EMBL/GenBank/DDBJ whole genome shotgun (WGS) entry which is preliminary data.</text>
</comment>
<evidence type="ECO:0000313" key="2">
    <source>
        <dbReference type="EMBL" id="MBD2723638.1"/>
    </source>
</evidence>
<keyword evidence="3" id="KW-1185">Reference proteome</keyword>
<dbReference type="CDD" id="cd00038">
    <property type="entry name" value="CAP_ED"/>
    <property type="match status" value="1"/>
</dbReference>
<dbReference type="InterPro" id="IPR018490">
    <property type="entry name" value="cNMP-bd_dom_sf"/>
</dbReference>
<proteinExistence type="predicted"/>
<dbReference type="EMBL" id="JACXAC010000005">
    <property type="protein sequence ID" value="MBD2723638.1"/>
    <property type="molecule type" value="Genomic_DNA"/>
</dbReference>
<evidence type="ECO:0000313" key="3">
    <source>
        <dbReference type="Proteomes" id="UP000606003"/>
    </source>
</evidence>
<sequence length="183" mass="21238">MSPLVLLIRRYAALTEQEATLIAAEFEPVDFRKDDYLLRAGRVCEYYFFVERGGCRIFHEVGEREITGWLAFEGNLFTELQSFKSGRPSRFSIQALEDMRVWRLPRPAHFRLFQAVPGWQAVVREVWEEAFLRLVDGILAFQTETAEQRYRKLAGVAQRVPLKHLASFLGITPTSLSRLRAKK</sequence>
<evidence type="ECO:0000259" key="1">
    <source>
        <dbReference type="PROSITE" id="PS50042"/>
    </source>
</evidence>
<dbReference type="InterPro" id="IPR014710">
    <property type="entry name" value="RmlC-like_jellyroll"/>
</dbReference>
<dbReference type="SUPFAM" id="SSF51206">
    <property type="entry name" value="cAMP-binding domain-like"/>
    <property type="match status" value="1"/>
</dbReference>
<dbReference type="PROSITE" id="PS50042">
    <property type="entry name" value="CNMP_BINDING_3"/>
    <property type="match status" value="1"/>
</dbReference>
<dbReference type="Proteomes" id="UP000606003">
    <property type="component" value="Unassembled WGS sequence"/>
</dbReference>
<feature type="domain" description="Cyclic nucleotide-binding" evidence="1">
    <location>
        <begin position="10"/>
        <end position="113"/>
    </location>
</feature>
<accession>A0ABR8JUV1</accession>
<name>A0ABR8JUV1_9BACT</name>
<dbReference type="Pfam" id="PF00027">
    <property type="entry name" value="cNMP_binding"/>
    <property type="match status" value="1"/>
</dbReference>